<reference evidence="1" key="1">
    <citation type="submission" date="2018-06" db="EMBL/GenBank/DDBJ databases">
        <authorList>
            <person name="Zhirakovskaya E."/>
        </authorList>
    </citation>
    <scope>NUCLEOTIDE SEQUENCE</scope>
</reference>
<dbReference type="Gene3D" id="3.75.10.10">
    <property type="entry name" value="L-arginine/glycine Amidinotransferase, Chain A"/>
    <property type="match status" value="1"/>
</dbReference>
<protein>
    <recommendedName>
        <fullName evidence="2">Amidinotransferase</fullName>
    </recommendedName>
</protein>
<dbReference type="PANTHER" id="PTHR43224">
    <property type="entry name" value="AMIDINOTRANSFERASE"/>
    <property type="match status" value="1"/>
</dbReference>
<dbReference type="PANTHER" id="PTHR43224:SF1">
    <property type="entry name" value="AMIDINOTRANSFERASE"/>
    <property type="match status" value="1"/>
</dbReference>
<dbReference type="EMBL" id="UOES01000445">
    <property type="protein sequence ID" value="VAW28724.1"/>
    <property type="molecule type" value="Genomic_DNA"/>
</dbReference>
<dbReference type="SUPFAM" id="SSF55909">
    <property type="entry name" value="Pentein"/>
    <property type="match status" value="1"/>
</dbReference>
<sequence>MAKQITNNILMIRPVAFRMNEQTAVNNYYQKILEGLTPEQIQTNALQEFDNYVAKLKDIGVNVIVINDTSEPSTPDSIFPNNWVSFHESGRVGFYPMFAKNRRLERRQDILDTLTDKGFIINEVIDITHFEQEGKNLEGTGSLILDRQNKLAYAALSERTNQEVLDVFSDKFSYKPVVFHSNQTVEGKRLPIYHTNVMMCVANKFAIICADSIDAETEKINTLNTLTESGKEVIKISEAQVNRFAGNMLQVVGTNNQPYLIMSTAAYTSLRQEQITRIENYCPIVHSSLDTIEALGGGSARCMMAEVFLPNH</sequence>
<dbReference type="AlphaFoldDB" id="A0A3B0V9Y7"/>
<name>A0A3B0V9Y7_9ZZZZ</name>
<accession>A0A3B0V9Y7</accession>
<evidence type="ECO:0008006" key="2">
    <source>
        <dbReference type="Google" id="ProtNLM"/>
    </source>
</evidence>
<organism evidence="1">
    <name type="scientific">hydrothermal vent metagenome</name>
    <dbReference type="NCBI Taxonomy" id="652676"/>
    <lineage>
        <taxon>unclassified sequences</taxon>
        <taxon>metagenomes</taxon>
        <taxon>ecological metagenomes</taxon>
    </lineage>
</organism>
<gene>
    <name evidence="1" type="ORF">MNBD_BACTEROID06-1647</name>
</gene>
<proteinExistence type="predicted"/>
<dbReference type="PIRSF" id="PIRSF028188">
    <property type="entry name" value="Amdntrnsf_FN0238"/>
    <property type="match status" value="1"/>
</dbReference>
<dbReference type="InterPro" id="IPR014541">
    <property type="entry name" value="Amdntrnsf_FN0238"/>
</dbReference>
<dbReference type="NCBIfam" id="NF046062">
    <property type="entry name" value="citrull_CtlX"/>
    <property type="match status" value="1"/>
</dbReference>
<evidence type="ECO:0000313" key="1">
    <source>
        <dbReference type="EMBL" id="VAW28724.1"/>
    </source>
</evidence>
<dbReference type="Pfam" id="PF19420">
    <property type="entry name" value="DDAH_eukar"/>
    <property type="match status" value="1"/>
</dbReference>